<dbReference type="PANTHER" id="PTHR45008:SF1">
    <property type="entry name" value="PTS SYSTEM GLUCOSE-SPECIFIC EIIA COMPONENT"/>
    <property type="match status" value="1"/>
</dbReference>
<gene>
    <name evidence="8" type="ORF">CWO92_13135</name>
</gene>
<comment type="caution">
    <text evidence="8">The sequence shown here is derived from an EMBL/GenBank/DDBJ whole genome shotgun (WGS) entry which is preliminary data.</text>
</comment>
<dbReference type="InterPro" id="IPR050890">
    <property type="entry name" value="PTS_EIIA_component"/>
</dbReference>
<evidence type="ECO:0000313" key="9">
    <source>
        <dbReference type="Proteomes" id="UP000233440"/>
    </source>
</evidence>
<comment type="subcellular location">
    <subcellularLocation>
        <location evidence="1">Cytoplasm</location>
    </subcellularLocation>
</comment>
<keyword evidence="3 8" id="KW-0762">Sugar transport</keyword>
<dbReference type="AlphaFoldDB" id="A0A2N3LJ42"/>
<organism evidence="8 9">
    <name type="scientific">Heyndrickxia camelliae</name>
    <dbReference type="NCBI Taxonomy" id="1707093"/>
    <lineage>
        <taxon>Bacteria</taxon>
        <taxon>Bacillati</taxon>
        <taxon>Bacillota</taxon>
        <taxon>Bacilli</taxon>
        <taxon>Bacillales</taxon>
        <taxon>Bacillaceae</taxon>
        <taxon>Heyndrickxia</taxon>
    </lineage>
</organism>
<dbReference type="GO" id="GO:0005737">
    <property type="term" value="C:cytoplasm"/>
    <property type="evidence" value="ECO:0007669"/>
    <property type="project" value="UniProtKB-SubCell"/>
</dbReference>
<proteinExistence type="predicted"/>
<evidence type="ECO:0000256" key="1">
    <source>
        <dbReference type="ARBA" id="ARBA00004496"/>
    </source>
</evidence>
<name>A0A2N3LJ42_9BACI</name>
<dbReference type="GO" id="GO:0009401">
    <property type="term" value="P:phosphoenolpyruvate-dependent sugar phosphotransferase system"/>
    <property type="evidence" value="ECO:0007669"/>
    <property type="project" value="UniProtKB-KW"/>
</dbReference>
<keyword evidence="2" id="KW-0813">Transport</keyword>
<dbReference type="EMBL" id="PIQO01000009">
    <property type="protein sequence ID" value="PKR84650.1"/>
    <property type="molecule type" value="Genomic_DNA"/>
</dbReference>
<accession>A0A2N3LJ42</accession>
<keyword evidence="9" id="KW-1185">Reference proteome</keyword>
<evidence type="ECO:0000259" key="7">
    <source>
        <dbReference type="PROSITE" id="PS51093"/>
    </source>
</evidence>
<dbReference type="Gene3D" id="2.70.70.10">
    <property type="entry name" value="Glucose Permease (Domain IIA)"/>
    <property type="match status" value="1"/>
</dbReference>
<evidence type="ECO:0000256" key="5">
    <source>
        <dbReference type="ARBA" id="ARBA00022683"/>
    </source>
</evidence>
<dbReference type="NCBIfam" id="TIGR00830">
    <property type="entry name" value="PTBA"/>
    <property type="match status" value="1"/>
</dbReference>
<dbReference type="PROSITE" id="PS00371">
    <property type="entry name" value="PTS_EIIA_TYPE_1_HIS"/>
    <property type="match status" value="1"/>
</dbReference>
<dbReference type="GO" id="GO:0016301">
    <property type="term" value="F:kinase activity"/>
    <property type="evidence" value="ECO:0007669"/>
    <property type="project" value="UniProtKB-KW"/>
</dbReference>
<dbReference type="InterPro" id="IPR011055">
    <property type="entry name" value="Dup_hybrid_motif"/>
</dbReference>
<sequence length="163" mass="17619">MFKKNLFKKTPLEMYAPVNGQIIPIEEVPDPVFNQKMMGEGIAIMPSNGGIHAPVEGTIIQVAPTMHAVGILAKDGTEILIHIGLETVALKGEGFTVRVKEGDKVSMGQLLIEVDWDYISTHASSTVTPIIITNSHDGSKQFTFTEEKEGIQGQTVIMTASGK</sequence>
<evidence type="ECO:0000313" key="8">
    <source>
        <dbReference type="EMBL" id="PKR84650.1"/>
    </source>
</evidence>
<keyword evidence="4" id="KW-0808">Transferase</keyword>
<dbReference type="InterPro" id="IPR001127">
    <property type="entry name" value="PTS_EIIA_1_perm"/>
</dbReference>
<dbReference type="Proteomes" id="UP000233440">
    <property type="component" value="Unassembled WGS sequence"/>
</dbReference>
<dbReference type="PROSITE" id="PS51093">
    <property type="entry name" value="PTS_EIIA_TYPE_1"/>
    <property type="match status" value="1"/>
</dbReference>
<dbReference type="RefSeq" id="WP_101354674.1">
    <property type="nucleotide sequence ID" value="NZ_PIQO01000009.1"/>
</dbReference>
<evidence type="ECO:0000256" key="2">
    <source>
        <dbReference type="ARBA" id="ARBA00022448"/>
    </source>
</evidence>
<dbReference type="SUPFAM" id="SSF51261">
    <property type="entry name" value="Duplicated hybrid motif"/>
    <property type="match status" value="1"/>
</dbReference>
<feature type="domain" description="PTS EIIA type-1" evidence="7">
    <location>
        <begin position="30"/>
        <end position="134"/>
    </location>
</feature>
<reference evidence="8 9" key="1">
    <citation type="submission" date="2017-11" db="EMBL/GenBank/DDBJ databases">
        <title>Bacillus camelliae sp. nov., isolated from pu'er tea.</title>
        <authorList>
            <person name="Niu L."/>
        </authorList>
    </citation>
    <scope>NUCLEOTIDE SEQUENCE [LARGE SCALE GENOMIC DNA]</scope>
    <source>
        <strain evidence="8 9">7578-1</strain>
    </source>
</reference>
<protein>
    <submittedName>
        <fullName evidence="8">PTS glucose transporter subunit IIA</fullName>
    </submittedName>
</protein>
<keyword evidence="6" id="KW-0418">Kinase</keyword>
<keyword evidence="5" id="KW-0598">Phosphotransferase system</keyword>
<evidence type="ECO:0000256" key="6">
    <source>
        <dbReference type="ARBA" id="ARBA00022777"/>
    </source>
</evidence>
<dbReference type="PANTHER" id="PTHR45008">
    <property type="entry name" value="PTS SYSTEM GLUCOSE-SPECIFIC EIIA COMPONENT"/>
    <property type="match status" value="1"/>
</dbReference>
<evidence type="ECO:0000256" key="4">
    <source>
        <dbReference type="ARBA" id="ARBA00022679"/>
    </source>
</evidence>
<evidence type="ECO:0000256" key="3">
    <source>
        <dbReference type="ARBA" id="ARBA00022597"/>
    </source>
</evidence>
<dbReference type="FunFam" id="2.70.70.10:FF:000001">
    <property type="entry name" value="PTS system glucose-specific IIA component"/>
    <property type="match status" value="1"/>
</dbReference>
<dbReference type="OrthoDB" id="92465at2"/>
<dbReference type="Pfam" id="PF00358">
    <property type="entry name" value="PTS_EIIA_1"/>
    <property type="match status" value="1"/>
</dbReference>